<comment type="caution">
    <text evidence="1">The sequence shown here is derived from an EMBL/GenBank/DDBJ whole genome shotgun (WGS) entry which is preliminary data.</text>
</comment>
<evidence type="ECO:0000313" key="1">
    <source>
        <dbReference type="EMBL" id="KUG07638.1"/>
    </source>
</evidence>
<gene>
    <name evidence="1" type="ORF">ASU33_15015</name>
</gene>
<dbReference type="EMBL" id="LNAL01000007">
    <property type="protein sequence ID" value="KUG07638.1"/>
    <property type="molecule type" value="Genomic_DNA"/>
</dbReference>
<dbReference type="RefSeq" id="WP_059071261.1">
    <property type="nucleotide sequence ID" value="NZ_LNAL01000007.1"/>
</dbReference>
<name>A0A9X0HKN3_SOLP1</name>
<protein>
    <submittedName>
        <fullName evidence="1">Uncharacterized protein</fullName>
    </submittedName>
</protein>
<organism evidence="1 2">
    <name type="scientific">Solirubrum puertoriconensis</name>
    <dbReference type="NCBI Taxonomy" id="1751427"/>
    <lineage>
        <taxon>Bacteria</taxon>
        <taxon>Pseudomonadati</taxon>
        <taxon>Bacteroidota</taxon>
        <taxon>Cytophagia</taxon>
        <taxon>Cytophagales</taxon>
    </lineage>
</organism>
<reference evidence="1 2" key="1">
    <citation type="submission" date="2015-11" db="EMBL/GenBank/DDBJ databases">
        <title>Solirubrum puertoriconensis gen. nov. an environmental bacteria isolated in Puerto Rico.</title>
        <authorList>
            <person name="Cuebas-Irizarry M.F."/>
            <person name="Montalvo-Rodriguez R."/>
        </authorList>
    </citation>
    <scope>NUCLEOTIDE SEQUENCE [LARGE SCALE GENOMIC DNA]</scope>
    <source>
        <strain evidence="1 2">MC1A</strain>
    </source>
</reference>
<proteinExistence type="predicted"/>
<evidence type="ECO:0000313" key="2">
    <source>
        <dbReference type="Proteomes" id="UP000054223"/>
    </source>
</evidence>
<dbReference type="AlphaFoldDB" id="A0A9X0HKN3"/>
<dbReference type="OrthoDB" id="882313at2"/>
<accession>A0A9X0HKN3</accession>
<keyword evidence="2" id="KW-1185">Reference proteome</keyword>
<dbReference type="Proteomes" id="UP000054223">
    <property type="component" value="Unassembled WGS sequence"/>
</dbReference>
<sequence length="191" mass="22361">MAKKIRGLRRHYNRFVQLKQHPEHLPIERLYQHSYAHSQLGLHPWVGWSFASNPPTRFRQQAVLGLLNTFWNWQQQFEALPEPYYAAVWVTDLSFRDSQVVVGIRERIEWYTRLHSSAILPTPQLPAEYRNLAGVEQLQWAAYHEEIPLWPDELPVGILPDQYRKATTDLGEEYCLLRSGGTVWVGQLLSS</sequence>